<dbReference type="AlphaFoldDB" id="A0A9P0GNF3"/>
<proteinExistence type="predicted"/>
<evidence type="ECO:0008006" key="5">
    <source>
        <dbReference type="Google" id="ProtNLM"/>
    </source>
</evidence>
<gene>
    <name evidence="3" type="ORF">PSYICH_LOCUS15380</name>
</gene>
<evidence type="ECO:0000256" key="1">
    <source>
        <dbReference type="SAM" id="MobiDB-lite"/>
    </source>
</evidence>
<feature type="chain" id="PRO_5040235272" description="Glycine-rich protein" evidence="2">
    <location>
        <begin position="18"/>
        <end position="315"/>
    </location>
</feature>
<keyword evidence="2" id="KW-0732">Signal</keyword>
<dbReference type="EMBL" id="OV651821">
    <property type="protein sequence ID" value="CAH1115283.1"/>
    <property type="molecule type" value="Genomic_DNA"/>
</dbReference>
<evidence type="ECO:0000256" key="2">
    <source>
        <dbReference type="SAM" id="SignalP"/>
    </source>
</evidence>
<feature type="compositionally biased region" description="Gly residues" evidence="1">
    <location>
        <begin position="244"/>
        <end position="277"/>
    </location>
</feature>
<feature type="region of interest" description="Disordered" evidence="1">
    <location>
        <begin position="101"/>
        <end position="124"/>
    </location>
</feature>
<accession>A0A9P0GNF3</accession>
<feature type="compositionally biased region" description="Low complexity" evidence="1">
    <location>
        <begin position="110"/>
        <end position="121"/>
    </location>
</feature>
<feature type="signal peptide" evidence="2">
    <location>
        <begin position="1"/>
        <end position="17"/>
    </location>
</feature>
<reference evidence="3" key="1">
    <citation type="submission" date="2022-01" db="EMBL/GenBank/DDBJ databases">
        <authorList>
            <person name="King R."/>
        </authorList>
    </citation>
    <scope>NUCLEOTIDE SEQUENCE</scope>
</reference>
<evidence type="ECO:0000313" key="3">
    <source>
        <dbReference type="EMBL" id="CAH1115283.1"/>
    </source>
</evidence>
<sequence>MVHKLISSLALFLVVYANPEDKNWIWGDNNREKGRNAGLREEASARYEIYENDDLNSYPGIGNGFGGGSGTGQFPGPILNKPGNNPNGIYNVNNQLYGEGHGQYYPNDRPGPGSLAGPSSSFQGEGPYKEFDRCKCTERFNCNSPGISYGHCDVGKRYCCYSTTKKGQVGGPLPSRPVHSIENGILVGPGGPVGGNHFQRPIGGGFGEHDRPVGGFGEHGRPIGGFGQQVRPGGFGGPFRPDAGGFGGRPGSGGFGGRPGSGGFGGRPGSGGFGLGGQNLYSPNQGILVGPGGPSNRPNFGYSQGFARSAIDKKD</sequence>
<organism evidence="3 4">
    <name type="scientific">Psylliodes chrysocephalus</name>
    <dbReference type="NCBI Taxonomy" id="3402493"/>
    <lineage>
        <taxon>Eukaryota</taxon>
        <taxon>Metazoa</taxon>
        <taxon>Ecdysozoa</taxon>
        <taxon>Arthropoda</taxon>
        <taxon>Hexapoda</taxon>
        <taxon>Insecta</taxon>
        <taxon>Pterygota</taxon>
        <taxon>Neoptera</taxon>
        <taxon>Endopterygota</taxon>
        <taxon>Coleoptera</taxon>
        <taxon>Polyphaga</taxon>
        <taxon>Cucujiformia</taxon>
        <taxon>Chrysomeloidea</taxon>
        <taxon>Chrysomelidae</taxon>
        <taxon>Galerucinae</taxon>
        <taxon>Alticini</taxon>
        <taxon>Psylliodes</taxon>
    </lineage>
</organism>
<name>A0A9P0GNF3_9CUCU</name>
<dbReference type="Proteomes" id="UP001153636">
    <property type="component" value="Chromosome 9"/>
</dbReference>
<dbReference type="InterPro" id="IPR000519">
    <property type="entry name" value="P_trefoil_dom"/>
</dbReference>
<dbReference type="OrthoDB" id="6631087at2759"/>
<feature type="region of interest" description="Disordered" evidence="1">
    <location>
        <begin position="242"/>
        <end position="315"/>
    </location>
</feature>
<protein>
    <recommendedName>
        <fullName evidence="5">Glycine-rich protein</fullName>
    </recommendedName>
</protein>
<dbReference type="CDD" id="cd00111">
    <property type="entry name" value="Trefoil"/>
    <property type="match status" value="1"/>
</dbReference>
<keyword evidence="4" id="KW-1185">Reference proteome</keyword>
<evidence type="ECO:0000313" key="4">
    <source>
        <dbReference type="Proteomes" id="UP001153636"/>
    </source>
</evidence>